<organism evidence="2 3">
    <name type="scientific">Lactiplantibacillus plajomi</name>
    <dbReference type="NCBI Taxonomy" id="1457217"/>
    <lineage>
        <taxon>Bacteria</taxon>
        <taxon>Bacillati</taxon>
        <taxon>Bacillota</taxon>
        <taxon>Bacilli</taxon>
        <taxon>Lactobacillales</taxon>
        <taxon>Lactobacillaceae</taxon>
        <taxon>Lactiplantibacillus</taxon>
    </lineage>
</organism>
<evidence type="ECO:0000313" key="3">
    <source>
        <dbReference type="Proteomes" id="UP001589855"/>
    </source>
</evidence>
<dbReference type="InterPro" id="IPR036514">
    <property type="entry name" value="SGNH_hydro_sf"/>
</dbReference>
<evidence type="ECO:0000256" key="1">
    <source>
        <dbReference type="SAM" id="Phobius"/>
    </source>
</evidence>
<proteinExistence type="predicted"/>
<sequence>MKHPKLVYWLLGIFAVVFIGGALIIPTPTLKNQVVNITQIFTGGFKTKGATHEVADSKLGQKYQLSESELRTLSSLDVTGIGDSIMVRTTPDFKEIFKSFNANAKVGRQVSAAPAIITQLKSADAIKKNVLVNLGTNGPTDAATIDGIIEQIGSDHQIYWVNTRVPGKKWQDANNQLIKAAAKKYDNVHLIDWLYVSGSNDDWFDDDNLHPNSLGQREYTATIGQAMAKSATP</sequence>
<dbReference type="Proteomes" id="UP001589855">
    <property type="component" value="Unassembled WGS sequence"/>
</dbReference>
<comment type="caution">
    <text evidence="2">The sequence shown here is derived from an EMBL/GenBank/DDBJ whole genome shotgun (WGS) entry which is preliminary data.</text>
</comment>
<keyword evidence="3" id="KW-1185">Reference proteome</keyword>
<keyword evidence="1" id="KW-1133">Transmembrane helix</keyword>
<dbReference type="Gene3D" id="3.40.50.1110">
    <property type="entry name" value="SGNH hydrolase"/>
    <property type="match status" value="1"/>
</dbReference>
<accession>A0ABV6K522</accession>
<dbReference type="CDD" id="cd01840">
    <property type="entry name" value="SGNH_hydrolase_yrhL_like"/>
    <property type="match status" value="1"/>
</dbReference>
<keyword evidence="1" id="KW-0812">Transmembrane</keyword>
<protein>
    <submittedName>
        <fullName evidence="2">Esterase</fullName>
    </submittedName>
</protein>
<name>A0ABV6K522_9LACO</name>
<dbReference type="EMBL" id="JBHLUK010000069">
    <property type="protein sequence ID" value="MFC0424297.1"/>
    <property type="molecule type" value="Genomic_DNA"/>
</dbReference>
<keyword evidence="1" id="KW-0472">Membrane</keyword>
<reference evidence="2 3" key="1">
    <citation type="submission" date="2024-09" db="EMBL/GenBank/DDBJ databases">
        <authorList>
            <person name="Sun Q."/>
            <person name="Mori K."/>
        </authorList>
    </citation>
    <scope>NUCLEOTIDE SEQUENCE [LARGE SCALE GENOMIC DNA]</scope>
    <source>
        <strain evidence="2 3">TBRC 4575</strain>
    </source>
</reference>
<feature type="transmembrane region" description="Helical" evidence="1">
    <location>
        <begin position="6"/>
        <end position="25"/>
    </location>
</feature>
<dbReference type="RefSeq" id="WP_137645169.1">
    <property type="nucleotide sequence ID" value="NZ_BAABRM010000013.1"/>
</dbReference>
<dbReference type="SUPFAM" id="SSF52266">
    <property type="entry name" value="SGNH hydrolase"/>
    <property type="match status" value="1"/>
</dbReference>
<gene>
    <name evidence="2" type="ORF">ACFFGS_09225</name>
</gene>
<evidence type="ECO:0000313" key="2">
    <source>
        <dbReference type="EMBL" id="MFC0424297.1"/>
    </source>
</evidence>